<reference evidence="5" key="1">
    <citation type="submission" date="2022-03" db="EMBL/GenBank/DDBJ databases">
        <authorList>
            <person name="Legras J.-L."/>
            <person name="Devillers H."/>
            <person name="Grondin C."/>
        </authorList>
    </citation>
    <scope>NUCLEOTIDE SEQUENCE</scope>
    <source>
        <strain evidence="5">CLIB 1423</strain>
    </source>
</reference>
<dbReference type="PANTHER" id="PTHR10404:SF46">
    <property type="entry name" value="VACUOLAR PROTEIN SORTING-ASSOCIATED PROTEIN 70"/>
    <property type="match status" value="1"/>
</dbReference>
<dbReference type="InterPro" id="IPR007484">
    <property type="entry name" value="Peptidase_M28"/>
</dbReference>
<sequence length="892" mass="102616">MADPAAASTPLLISRSDASPSERLSSRIDSNTNTNSNDDSNEFSVYYGSQIDGDVPNGNDFEDLDTQSKYDDEGNRIEDDDFVEDSLYERSKRKFSKARFWWFCSLGLVFIVIFNLSFLPRTSLSRDFRRWYNLHLTKADIKRDFLILTGISRSDKDGVSGEESLNFSLGNFTKLSAQSPVNLCANDNYELVRYVESRFKQFPSFNTKTYNYDFTDLTNPLDASLKLMDDKSSVLYDANLYEDKFKTPAYYSGGNSHSTQAQYLFVNEGKKEDYDYLIKNKFDPTGKIVILKKTWGKSRINLSIRERALIAKSYGVSGLIMYKEPPRKNDKDSFDKKLEHSIERDSLWEAGLSDDDSEVKDIDFPAIPVSYKNVLPILNTLNRPTSPNSFENWTYSPNPTSSSLFLKLETSFDDNSDSPRKLTNIISTVKGILNDGEVVIGVSRDSFTSSNPLSGHAIMLEIMNGFQKLMKMGWKPLRPIKFVSWDGTHDGLLGSTHYFNDSNSFDKNLPVAAYIHIDGDAVTGSQFKVDGNPSLNHVLKDIAKYVSIPRESTYFKSLAEDKSSYKEEELIDDDFAYNTESTSLYHYWKKQDNNSINAYLGDSIKHSDALNFQQHLGVPVVNLKFANDPKRDTSIYIPNSNYYSYDWVVQREIDNDMLLHGSLVRYVGLLTISLVEHEIIDHRIFPYVKTIQEFYHKVMNDASKVIGDMWQAREVPLFMINTADIYVDMDPTPLPNKPIVFQDLVIQFNILIDGLIDQSKVYDEFNRKVEKDLIKDYAWYHSYMKVKHYTQFKLANYKLLRLENELLLSSKAGDYNYLSFKSDGNDEQWFKHIVYGLSKFSVNYKISEFTNRDQKSVFTGMQNSLLDENFDQSVRWLVINYSKLKGLLKKMT</sequence>
<keyword evidence="1" id="KW-0862">Zinc</keyword>
<comment type="caution">
    <text evidence="5">The sequence shown here is derived from an EMBL/GenBank/DDBJ whole genome shotgun (WGS) entry which is preliminary data.</text>
</comment>
<evidence type="ECO:0000313" key="6">
    <source>
        <dbReference type="Proteomes" id="UP000837801"/>
    </source>
</evidence>
<evidence type="ECO:0000256" key="1">
    <source>
        <dbReference type="RuleBase" id="RU361240"/>
    </source>
</evidence>
<dbReference type="Pfam" id="PF04389">
    <property type="entry name" value="Peptidase_M28"/>
    <property type="match status" value="1"/>
</dbReference>
<organism evidence="5 6">
    <name type="scientific">[Candida] railenensis</name>
    <dbReference type="NCBI Taxonomy" id="45579"/>
    <lineage>
        <taxon>Eukaryota</taxon>
        <taxon>Fungi</taxon>
        <taxon>Dikarya</taxon>
        <taxon>Ascomycota</taxon>
        <taxon>Saccharomycotina</taxon>
        <taxon>Pichiomycetes</taxon>
        <taxon>Debaryomycetaceae</taxon>
        <taxon>Kurtzmaniella</taxon>
    </lineage>
</organism>
<keyword evidence="3" id="KW-0812">Transmembrane</keyword>
<keyword evidence="3" id="KW-1133">Transmembrane helix</keyword>
<dbReference type="GO" id="GO:0006508">
    <property type="term" value="P:proteolysis"/>
    <property type="evidence" value="ECO:0007669"/>
    <property type="project" value="UniProtKB-KW"/>
</dbReference>
<evidence type="ECO:0000256" key="2">
    <source>
        <dbReference type="SAM" id="MobiDB-lite"/>
    </source>
</evidence>
<dbReference type="InterPro" id="IPR046450">
    <property type="entry name" value="PA_dom_sf"/>
</dbReference>
<dbReference type="SUPFAM" id="SSF53187">
    <property type="entry name" value="Zn-dependent exopeptidases"/>
    <property type="match status" value="1"/>
</dbReference>
<evidence type="ECO:0000256" key="3">
    <source>
        <dbReference type="SAM" id="Phobius"/>
    </source>
</evidence>
<dbReference type="Gene3D" id="3.40.630.10">
    <property type="entry name" value="Zn peptidases"/>
    <property type="match status" value="1"/>
</dbReference>
<protein>
    <recommendedName>
        <fullName evidence="1">Peptide hydrolase</fullName>
        <ecNumber evidence="1">3.4.-.-</ecNumber>
    </recommendedName>
</protein>
<proteinExistence type="inferred from homology"/>
<dbReference type="PANTHER" id="PTHR10404">
    <property type="entry name" value="N-ACETYLATED-ALPHA-LINKED ACIDIC DIPEPTIDASE"/>
    <property type="match status" value="1"/>
</dbReference>
<feature type="domain" description="Peptidase M28" evidence="4">
    <location>
        <begin position="454"/>
        <end position="591"/>
    </location>
</feature>
<name>A0A9P0QQR9_9ASCO</name>
<dbReference type="Gene3D" id="3.50.30.30">
    <property type="match status" value="1"/>
</dbReference>
<evidence type="ECO:0000313" key="5">
    <source>
        <dbReference type="EMBL" id="CAH2352713.1"/>
    </source>
</evidence>
<dbReference type="EMBL" id="CAKXYY010000007">
    <property type="protein sequence ID" value="CAH2352713.1"/>
    <property type="molecule type" value="Genomic_DNA"/>
</dbReference>
<dbReference type="AlphaFoldDB" id="A0A9P0QQR9"/>
<dbReference type="GO" id="GO:0004180">
    <property type="term" value="F:carboxypeptidase activity"/>
    <property type="evidence" value="ECO:0007669"/>
    <property type="project" value="TreeGrafter"/>
</dbReference>
<dbReference type="InterPro" id="IPR039373">
    <property type="entry name" value="Peptidase_M28B"/>
</dbReference>
<dbReference type="Proteomes" id="UP000837801">
    <property type="component" value="Unassembled WGS sequence"/>
</dbReference>
<accession>A0A9P0QQR9</accession>
<keyword evidence="3" id="KW-0472">Membrane</keyword>
<comment type="similarity">
    <text evidence="1">Belongs to the peptidase M28 family.</text>
</comment>
<feature type="compositionally biased region" description="Low complexity" evidence="2">
    <location>
        <begin position="29"/>
        <end position="38"/>
    </location>
</feature>
<feature type="region of interest" description="Disordered" evidence="2">
    <location>
        <begin position="1"/>
        <end position="76"/>
    </location>
</feature>
<keyword evidence="1" id="KW-0378">Hydrolase</keyword>
<dbReference type="OrthoDB" id="5841748at2759"/>
<feature type="transmembrane region" description="Helical" evidence="3">
    <location>
        <begin position="100"/>
        <end position="119"/>
    </location>
</feature>
<keyword evidence="1" id="KW-0645">Protease</keyword>
<feature type="compositionally biased region" description="Basic and acidic residues" evidence="2">
    <location>
        <begin position="66"/>
        <end position="76"/>
    </location>
</feature>
<keyword evidence="6" id="KW-1185">Reference proteome</keyword>
<evidence type="ECO:0000259" key="4">
    <source>
        <dbReference type="Pfam" id="PF04389"/>
    </source>
</evidence>
<dbReference type="SUPFAM" id="SSF52025">
    <property type="entry name" value="PA domain"/>
    <property type="match status" value="1"/>
</dbReference>
<gene>
    <name evidence="5" type="ORF">CLIB1423_07S05842</name>
</gene>
<dbReference type="GO" id="GO:0046872">
    <property type="term" value="F:metal ion binding"/>
    <property type="evidence" value="ECO:0007669"/>
    <property type="project" value="UniProtKB-KW"/>
</dbReference>
<keyword evidence="1" id="KW-0479">Metal-binding</keyword>
<dbReference type="EC" id="3.4.-.-" evidence="1"/>